<dbReference type="AlphaFoldDB" id="A0A0A0DC92"/>
<sequence>MNGLEAALCLARLNRIFQQTRGLSRSAKSAANETVFTLAAALMRISTPARSVPDMAITSDDARALVSGVVEIMEGAGIARPDIAALFNVVIRGLPSPAARPPLPTPEIPNGFVLVRDDVLTSLAAGAPVSAPESTDAP</sequence>
<dbReference type="RefSeq" id="WP_034831537.1">
    <property type="nucleotide sequence ID" value="NZ_JANX01000014.1"/>
</dbReference>
<organism evidence="1 2">
    <name type="scientific">Inquilinus limosus MP06</name>
    <dbReference type="NCBI Taxonomy" id="1398085"/>
    <lineage>
        <taxon>Bacteria</taxon>
        <taxon>Pseudomonadati</taxon>
        <taxon>Pseudomonadota</taxon>
        <taxon>Alphaproteobacteria</taxon>
        <taxon>Rhodospirillales</taxon>
        <taxon>Rhodospirillaceae</taxon>
        <taxon>Inquilinus</taxon>
    </lineage>
</organism>
<reference evidence="1 2" key="1">
    <citation type="submission" date="2014-01" db="EMBL/GenBank/DDBJ databases">
        <title>Genome sequence determination for a cystic fibrosis isolate, Inquilinus limosus.</title>
        <authorList>
            <person name="Pino M."/>
            <person name="Di Conza J."/>
            <person name="Gutkind G."/>
        </authorList>
    </citation>
    <scope>NUCLEOTIDE SEQUENCE [LARGE SCALE GENOMIC DNA]</scope>
    <source>
        <strain evidence="1 2">MP06</strain>
    </source>
</reference>
<dbReference type="EMBL" id="JANX01000014">
    <property type="protein sequence ID" value="KGM35729.1"/>
    <property type="molecule type" value="Genomic_DNA"/>
</dbReference>
<dbReference type="Proteomes" id="UP000029995">
    <property type="component" value="Unassembled WGS sequence"/>
</dbReference>
<name>A0A0A0DC92_9PROT</name>
<accession>A0A0A0DC92</accession>
<comment type="caution">
    <text evidence="1">The sequence shown here is derived from an EMBL/GenBank/DDBJ whole genome shotgun (WGS) entry which is preliminary data.</text>
</comment>
<gene>
    <name evidence="1" type="ORF">P409_02825</name>
</gene>
<protein>
    <submittedName>
        <fullName evidence="1">Uncharacterized protein</fullName>
    </submittedName>
</protein>
<proteinExistence type="predicted"/>
<evidence type="ECO:0000313" key="2">
    <source>
        <dbReference type="Proteomes" id="UP000029995"/>
    </source>
</evidence>
<dbReference type="OrthoDB" id="9429414at2"/>
<evidence type="ECO:0000313" key="1">
    <source>
        <dbReference type="EMBL" id="KGM35729.1"/>
    </source>
</evidence>